<evidence type="ECO:0000256" key="3">
    <source>
        <dbReference type="PIRSR" id="PIRSR601952-2"/>
    </source>
</evidence>
<sequence>MTHPIDTFTTDSAHSATALCTGHKSIVNVLDVHGDSSDALFDDRKLRAVAEIFDRVCGGHIGILSIAYTADATPTALIAYTRDRGKHGAAIDSFIHGIVIYTGT</sequence>
<evidence type="ECO:0000256" key="1">
    <source>
        <dbReference type="ARBA" id="ARBA00012647"/>
    </source>
</evidence>
<feature type="binding site" evidence="3">
    <location>
        <position position="73"/>
    </location>
    <ligand>
        <name>Zn(2+)</name>
        <dbReference type="ChEBI" id="CHEBI:29105"/>
        <label>2</label>
    </ligand>
</feature>
<dbReference type="InterPro" id="IPR001952">
    <property type="entry name" value="Alkaline_phosphatase"/>
</dbReference>
<feature type="binding site" evidence="3">
    <location>
        <position position="71"/>
    </location>
    <ligand>
        <name>Mg(2+)</name>
        <dbReference type="ChEBI" id="CHEBI:18420"/>
    </ligand>
</feature>
<dbReference type="AlphaFoldDB" id="N1PWX8"/>
<dbReference type="Gene3D" id="3.40.720.10">
    <property type="entry name" value="Alkaline Phosphatase, subunit A"/>
    <property type="match status" value="1"/>
</dbReference>
<proteinExistence type="predicted"/>
<dbReference type="OrthoDB" id="5818554at2759"/>
<comment type="cofactor">
    <cofactor evidence="3">
        <name>Mg(2+)</name>
        <dbReference type="ChEBI" id="CHEBI:18420"/>
    </cofactor>
    <text evidence="3">Binds 1 Mg(2+) ion.</text>
</comment>
<accession>N1PWX8</accession>
<dbReference type="SUPFAM" id="SSF53649">
    <property type="entry name" value="Alkaline phosphatase-like"/>
    <property type="match status" value="1"/>
</dbReference>
<dbReference type="GO" id="GO:0046872">
    <property type="term" value="F:metal ion binding"/>
    <property type="evidence" value="ECO:0007669"/>
    <property type="project" value="UniProtKB-KW"/>
</dbReference>
<evidence type="ECO:0000313" key="5">
    <source>
        <dbReference type="Proteomes" id="UP000016933"/>
    </source>
</evidence>
<organism evidence="4 5">
    <name type="scientific">Dothistroma septosporum (strain NZE10 / CBS 128990)</name>
    <name type="common">Red band needle blight fungus</name>
    <name type="synonym">Mycosphaerella pini</name>
    <dbReference type="NCBI Taxonomy" id="675120"/>
    <lineage>
        <taxon>Eukaryota</taxon>
        <taxon>Fungi</taxon>
        <taxon>Dikarya</taxon>
        <taxon>Ascomycota</taxon>
        <taxon>Pezizomycotina</taxon>
        <taxon>Dothideomycetes</taxon>
        <taxon>Dothideomycetidae</taxon>
        <taxon>Mycosphaerellales</taxon>
        <taxon>Mycosphaerellaceae</taxon>
        <taxon>Dothistroma</taxon>
    </lineage>
</organism>
<keyword evidence="3" id="KW-0479">Metal-binding</keyword>
<dbReference type="HOGENOM" id="CLU_2250068_0_0_1"/>
<reference evidence="5" key="1">
    <citation type="journal article" date="2012" name="PLoS Genet.">
        <title>The genomes of the fungal plant pathogens Cladosporium fulvum and Dothistroma septosporum reveal adaptation to different hosts and lifestyles but also signatures of common ancestry.</title>
        <authorList>
            <person name="de Wit P.J.G.M."/>
            <person name="van der Burgt A."/>
            <person name="Oekmen B."/>
            <person name="Stergiopoulos I."/>
            <person name="Abd-Elsalam K.A."/>
            <person name="Aerts A.L."/>
            <person name="Bahkali A.H."/>
            <person name="Beenen H.G."/>
            <person name="Chettri P."/>
            <person name="Cox M.P."/>
            <person name="Datema E."/>
            <person name="de Vries R.P."/>
            <person name="Dhillon B."/>
            <person name="Ganley A.R."/>
            <person name="Griffiths S.A."/>
            <person name="Guo Y."/>
            <person name="Hamelin R.C."/>
            <person name="Henrissat B."/>
            <person name="Kabir M.S."/>
            <person name="Jashni M.K."/>
            <person name="Kema G."/>
            <person name="Klaubauf S."/>
            <person name="Lapidus A."/>
            <person name="Levasseur A."/>
            <person name="Lindquist E."/>
            <person name="Mehrabi R."/>
            <person name="Ohm R.A."/>
            <person name="Owen T.J."/>
            <person name="Salamov A."/>
            <person name="Schwelm A."/>
            <person name="Schijlen E."/>
            <person name="Sun H."/>
            <person name="van den Burg H.A."/>
            <person name="van Ham R.C.H.J."/>
            <person name="Zhang S."/>
            <person name="Goodwin S.B."/>
            <person name="Grigoriev I.V."/>
            <person name="Collemare J."/>
            <person name="Bradshaw R.E."/>
        </authorList>
    </citation>
    <scope>NUCLEOTIDE SEQUENCE [LARGE SCALE GENOMIC DNA]</scope>
    <source>
        <strain evidence="5">NZE10 / CBS 128990</strain>
    </source>
</reference>
<protein>
    <recommendedName>
        <fullName evidence="1">alkaline phosphatase</fullName>
        <ecNumber evidence="1">3.1.3.1</ecNumber>
    </recommendedName>
</protein>
<evidence type="ECO:0000256" key="2">
    <source>
        <dbReference type="PIRSR" id="PIRSR601952-1"/>
    </source>
</evidence>
<dbReference type="EMBL" id="KB446536">
    <property type="protein sequence ID" value="EME48036.1"/>
    <property type="molecule type" value="Genomic_DNA"/>
</dbReference>
<dbReference type="InterPro" id="IPR017850">
    <property type="entry name" value="Alkaline_phosphatase_core_sf"/>
</dbReference>
<feature type="active site" description="Phosphoserine intermediate" evidence="2">
    <location>
        <position position="12"/>
    </location>
</feature>
<dbReference type="EC" id="3.1.3.1" evidence="1"/>
<gene>
    <name evidence="4" type="ORF">DOTSEDRAFT_21753</name>
</gene>
<keyword evidence="5" id="KW-1185">Reference proteome</keyword>
<evidence type="ECO:0000313" key="4">
    <source>
        <dbReference type="EMBL" id="EME48036.1"/>
    </source>
</evidence>
<name>N1PWX8_DOTSN</name>
<dbReference type="Pfam" id="PF00245">
    <property type="entry name" value="Alk_phosphatase"/>
    <property type="match status" value="1"/>
</dbReference>
<reference evidence="4 5" key="2">
    <citation type="journal article" date="2012" name="PLoS Pathog.">
        <title>Diverse lifestyles and strategies of plant pathogenesis encoded in the genomes of eighteen Dothideomycetes fungi.</title>
        <authorList>
            <person name="Ohm R.A."/>
            <person name="Feau N."/>
            <person name="Henrissat B."/>
            <person name="Schoch C.L."/>
            <person name="Horwitz B.A."/>
            <person name="Barry K.W."/>
            <person name="Condon B.J."/>
            <person name="Copeland A.C."/>
            <person name="Dhillon B."/>
            <person name="Glaser F."/>
            <person name="Hesse C.N."/>
            <person name="Kosti I."/>
            <person name="LaButti K."/>
            <person name="Lindquist E.A."/>
            <person name="Lucas S."/>
            <person name="Salamov A.A."/>
            <person name="Bradshaw R.E."/>
            <person name="Ciuffetti L."/>
            <person name="Hamelin R.C."/>
            <person name="Kema G.H.J."/>
            <person name="Lawrence C."/>
            <person name="Scott J.A."/>
            <person name="Spatafora J.W."/>
            <person name="Turgeon B.G."/>
            <person name="de Wit P.J.G.M."/>
            <person name="Zhong S."/>
            <person name="Goodwin S.B."/>
            <person name="Grigoriev I.V."/>
        </authorList>
    </citation>
    <scope>NUCLEOTIDE SEQUENCE [LARGE SCALE GENOMIC DNA]</scope>
    <source>
        <strain evidence="5">NZE10 / CBS 128990</strain>
    </source>
</reference>
<dbReference type="eggNOG" id="KOG4126">
    <property type="taxonomic scope" value="Eukaryota"/>
</dbReference>
<dbReference type="GO" id="GO:0004035">
    <property type="term" value="F:alkaline phosphatase activity"/>
    <property type="evidence" value="ECO:0007669"/>
    <property type="project" value="UniProtKB-EC"/>
</dbReference>
<keyword evidence="3" id="KW-0460">Magnesium</keyword>
<dbReference type="STRING" id="675120.N1PWX8"/>
<dbReference type="Proteomes" id="UP000016933">
    <property type="component" value="Unassembled WGS sequence"/>
</dbReference>